<dbReference type="SUPFAM" id="SSF81383">
    <property type="entry name" value="F-box domain"/>
    <property type="match status" value="1"/>
</dbReference>
<evidence type="ECO:0000313" key="3">
    <source>
        <dbReference type="Proteomes" id="UP000322225"/>
    </source>
</evidence>
<feature type="region of interest" description="Disordered" evidence="1">
    <location>
        <begin position="73"/>
        <end position="93"/>
    </location>
</feature>
<dbReference type="RefSeq" id="XP_031863961.1">
    <property type="nucleotide sequence ID" value="XM_032001798.1"/>
</dbReference>
<dbReference type="OrthoDB" id="2564867at2759"/>
<name>A0A5M6C7S7_9TREE</name>
<feature type="compositionally biased region" description="Basic and acidic residues" evidence="1">
    <location>
        <begin position="77"/>
        <end position="93"/>
    </location>
</feature>
<accession>A0A5M6C7S7</accession>
<dbReference type="KEGG" id="ksn:43585906"/>
<dbReference type="AlphaFoldDB" id="A0A5M6C7S7"/>
<organism evidence="2 3">
    <name type="scientific">Kwoniella shandongensis</name>
    <dbReference type="NCBI Taxonomy" id="1734106"/>
    <lineage>
        <taxon>Eukaryota</taxon>
        <taxon>Fungi</taxon>
        <taxon>Dikarya</taxon>
        <taxon>Basidiomycota</taxon>
        <taxon>Agaricomycotina</taxon>
        <taxon>Tremellomycetes</taxon>
        <taxon>Tremellales</taxon>
        <taxon>Cryptococcaceae</taxon>
        <taxon>Kwoniella</taxon>
    </lineage>
</organism>
<dbReference type="EMBL" id="CP144056">
    <property type="protein sequence ID" value="WWD19240.1"/>
    <property type="molecule type" value="Genomic_DNA"/>
</dbReference>
<evidence type="ECO:0000313" key="2">
    <source>
        <dbReference type="EMBL" id="WWD19240.1"/>
    </source>
</evidence>
<dbReference type="Pfam" id="PF12937">
    <property type="entry name" value="F-box-like"/>
    <property type="match status" value="1"/>
</dbReference>
<dbReference type="PROSITE" id="PS50181">
    <property type="entry name" value="FBOX"/>
    <property type="match status" value="1"/>
</dbReference>
<keyword evidence="3" id="KW-1185">Reference proteome</keyword>
<evidence type="ECO:0000256" key="1">
    <source>
        <dbReference type="SAM" id="MobiDB-lite"/>
    </source>
</evidence>
<proteinExistence type="predicted"/>
<sequence length="555" mass="62573">MSQVRPQLNSKAAETPSLPNLPREILPHITSLLDTHSAIQLAQTCSALVKPSEARIWRRLRITDKDILDDCYSSPRSDSDSKEGDKDQHDENAVLRRSPSGAWALGSERLIKRFIDLLTTSPWRRGYVKILDLEMHHRVPVILADLIGMVADTLEEVRLVFPASLDSKLSNHPTPRFAHIIDILSKLSEQPLIGLARVHIDIKSHFDETIATLLSAAPNLTSLSIEAQHFFNAHEEHQEIAVQPHYRQISEIVLHKLDRLIISECYPPFTPTLTTLIESAPNLSHVEIGHWARMWTPDSKEPMLIALSRLKNLRVLRLNSTVFDALCNVKGFEAVEELSMVWDFDILLSSQREHGSVVPPLPNLRKYQIELSLDSWRMSAQMETAPPPPEAISLTLIAQGALQVLQTPQLTTIHLPSYDYLRYDPRINTDMDADHRDQDGLGIPTYDDPAFQGVVAYSWSNEHGDILVHLRSRTVSRTHDRRLIDSGVKYVGEWEEYAWFNGRALPIGVLASVYGATGMSPPPHCGEPKRGMELASRGWAVLRIWEKDNPDSNAS</sequence>
<dbReference type="InterPro" id="IPR036047">
    <property type="entry name" value="F-box-like_dom_sf"/>
</dbReference>
<feature type="compositionally biased region" description="Polar residues" evidence="1">
    <location>
        <begin position="1"/>
        <end position="12"/>
    </location>
</feature>
<dbReference type="InterPro" id="IPR032675">
    <property type="entry name" value="LRR_dom_sf"/>
</dbReference>
<dbReference type="GeneID" id="43585906"/>
<dbReference type="SUPFAM" id="SSF52047">
    <property type="entry name" value="RNI-like"/>
    <property type="match status" value="1"/>
</dbReference>
<feature type="region of interest" description="Disordered" evidence="1">
    <location>
        <begin position="1"/>
        <end position="20"/>
    </location>
</feature>
<dbReference type="InterPro" id="IPR001810">
    <property type="entry name" value="F-box_dom"/>
</dbReference>
<gene>
    <name evidence="2" type="ORF">CI109_103698</name>
</gene>
<dbReference type="Proteomes" id="UP000322225">
    <property type="component" value="Chromosome 6"/>
</dbReference>
<reference evidence="2" key="2">
    <citation type="submission" date="2024-01" db="EMBL/GenBank/DDBJ databases">
        <title>Comparative genomics of Cryptococcus and Kwoniella reveals pathogenesis evolution and contrasting modes of karyotype evolution via chromosome fusion or intercentromeric recombination.</title>
        <authorList>
            <person name="Coelho M.A."/>
            <person name="David-Palma M."/>
            <person name="Shea T."/>
            <person name="Bowers K."/>
            <person name="McGinley-Smith S."/>
            <person name="Mohammad A.W."/>
            <person name="Gnirke A."/>
            <person name="Yurkov A.M."/>
            <person name="Nowrousian M."/>
            <person name="Sun S."/>
            <person name="Cuomo C.A."/>
            <person name="Heitman J."/>
        </authorList>
    </citation>
    <scope>NUCLEOTIDE SEQUENCE</scope>
    <source>
        <strain evidence="2">CBS 12478</strain>
    </source>
</reference>
<protein>
    <submittedName>
        <fullName evidence="2">Uncharacterized protein</fullName>
    </submittedName>
</protein>
<dbReference type="Gene3D" id="3.80.10.10">
    <property type="entry name" value="Ribonuclease Inhibitor"/>
    <property type="match status" value="1"/>
</dbReference>
<reference evidence="2" key="1">
    <citation type="submission" date="2017-08" db="EMBL/GenBank/DDBJ databases">
        <authorList>
            <person name="Cuomo C."/>
            <person name="Billmyre B."/>
            <person name="Heitman J."/>
        </authorList>
    </citation>
    <scope>NUCLEOTIDE SEQUENCE</scope>
    <source>
        <strain evidence="2">CBS 12478</strain>
    </source>
</reference>